<feature type="compositionally biased region" description="Polar residues" evidence="1">
    <location>
        <begin position="121"/>
        <end position="137"/>
    </location>
</feature>
<dbReference type="RefSeq" id="WP_258857273.1">
    <property type="nucleotide sequence ID" value="NZ_JANUGV010000004.1"/>
</dbReference>
<evidence type="ECO:0000313" key="4">
    <source>
        <dbReference type="Proteomes" id="UP001205861"/>
    </source>
</evidence>
<keyword evidence="2" id="KW-0732">Signal</keyword>
<protein>
    <recommendedName>
        <fullName evidence="5">Lipoprotein</fullName>
    </recommendedName>
</protein>
<feature type="compositionally biased region" description="Low complexity" evidence="1">
    <location>
        <begin position="138"/>
        <end position="161"/>
    </location>
</feature>
<feature type="compositionally biased region" description="Low complexity" evidence="1">
    <location>
        <begin position="102"/>
        <end position="111"/>
    </location>
</feature>
<dbReference type="PROSITE" id="PS51257">
    <property type="entry name" value="PROKAR_LIPOPROTEIN"/>
    <property type="match status" value="1"/>
</dbReference>
<evidence type="ECO:0008006" key="5">
    <source>
        <dbReference type="Google" id="ProtNLM"/>
    </source>
</evidence>
<gene>
    <name evidence="3" type="ORF">NX773_15765</name>
</gene>
<feature type="region of interest" description="Disordered" evidence="1">
    <location>
        <begin position="82"/>
        <end position="174"/>
    </location>
</feature>
<comment type="caution">
    <text evidence="3">The sequence shown here is derived from an EMBL/GenBank/DDBJ whole genome shotgun (WGS) entry which is preliminary data.</text>
</comment>
<accession>A0ABT2BM83</accession>
<evidence type="ECO:0000313" key="3">
    <source>
        <dbReference type="EMBL" id="MCS0609625.1"/>
    </source>
</evidence>
<name>A0ABT2BM83_9BURK</name>
<feature type="compositionally biased region" description="Low complexity" evidence="1">
    <location>
        <begin position="82"/>
        <end position="92"/>
    </location>
</feature>
<reference evidence="3 4" key="1">
    <citation type="submission" date="2022-08" db="EMBL/GenBank/DDBJ databases">
        <title>Reclassification of Massilia species as members of the genera Telluria, Duganella, Pseudoduganella, Mokoshia gen. nov. and Zemynaea gen. nov. using orthogonal and non-orthogonal genome-based approaches.</title>
        <authorList>
            <person name="Bowman J.P."/>
        </authorList>
    </citation>
    <scope>NUCLEOTIDE SEQUENCE [LARGE SCALE GENOMIC DNA]</scope>
    <source>
        <strain evidence="3 4">JCM 31607</strain>
    </source>
</reference>
<evidence type="ECO:0000256" key="1">
    <source>
        <dbReference type="SAM" id="MobiDB-lite"/>
    </source>
</evidence>
<proteinExistence type="predicted"/>
<organism evidence="3 4">
    <name type="scientific">Massilia solisilvae</name>
    <dbReference type="NCBI Taxonomy" id="1811225"/>
    <lineage>
        <taxon>Bacteria</taxon>
        <taxon>Pseudomonadati</taxon>
        <taxon>Pseudomonadota</taxon>
        <taxon>Betaproteobacteria</taxon>
        <taxon>Burkholderiales</taxon>
        <taxon>Oxalobacteraceae</taxon>
        <taxon>Telluria group</taxon>
        <taxon>Massilia</taxon>
    </lineage>
</organism>
<dbReference type="EMBL" id="JANUGV010000004">
    <property type="protein sequence ID" value="MCS0609625.1"/>
    <property type="molecule type" value="Genomic_DNA"/>
</dbReference>
<evidence type="ECO:0000256" key="2">
    <source>
        <dbReference type="SAM" id="SignalP"/>
    </source>
</evidence>
<dbReference type="Proteomes" id="UP001205861">
    <property type="component" value="Unassembled WGS sequence"/>
</dbReference>
<feature type="signal peptide" evidence="2">
    <location>
        <begin position="1"/>
        <end position="29"/>
    </location>
</feature>
<sequence>MKKLKHFATNVRANAILCAGLAVLLTACGGGNVDGGLGQNTQLAATAVDSAQPQAAGAPAAAAPDAAALPAEQAQVPDANVAGGAAPAVAPGYPGGNGAGTGQAAAAKANPFEMSGYGQPADSTAAGSAEGTSGTQGATASASPDLRAAAAASPAAPLSPDIDPVPPEAGSTMF</sequence>
<feature type="chain" id="PRO_5046506598" description="Lipoprotein" evidence="2">
    <location>
        <begin position="30"/>
        <end position="174"/>
    </location>
</feature>
<keyword evidence="4" id="KW-1185">Reference proteome</keyword>